<evidence type="ECO:0000313" key="2">
    <source>
        <dbReference type="Proteomes" id="UP000254507"/>
    </source>
</evidence>
<evidence type="ECO:0000313" key="1">
    <source>
        <dbReference type="EMBL" id="SUU35702.1"/>
    </source>
</evidence>
<gene>
    <name evidence="1" type="ORF">NCTC10851_00957</name>
</gene>
<proteinExistence type="predicted"/>
<name>A0A380VC46_9PAST</name>
<protein>
    <submittedName>
        <fullName evidence="1">Uncharacterized protein</fullName>
    </submittedName>
</protein>
<dbReference type="Proteomes" id="UP000254507">
    <property type="component" value="Unassembled WGS sequence"/>
</dbReference>
<dbReference type="AlphaFoldDB" id="A0A380VC46"/>
<reference evidence="1 2" key="1">
    <citation type="submission" date="2018-06" db="EMBL/GenBank/DDBJ databases">
        <authorList>
            <consortium name="Pathogen Informatics"/>
            <person name="Doyle S."/>
        </authorList>
    </citation>
    <scope>NUCLEOTIDE SEQUENCE [LARGE SCALE GENOMIC DNA]</scope>
    <source>
        <strain evidence="1 2">NCTC10851</strain>
    </source>
</reference>
<sequence length="157" mass="18106">MRISVTLCEDSILEITIQLSKSFQKGSLNTPFFKDIPFMTDDELRLLFDFMQQVSSKKRLRGKNKPSWQDDNLDIIPGTDKYQQNNIWHYHCGPYADTAILNLMGELKLNLNGETSGPVIHYQKVTDNHILILAFSPLHEPFPREQDSANPLIERSK</sequence>
<organism evidence="1 2">
    <name type="scientific">Actinobacillus seminis</name>
    <dbReference type="NCBI Taxonomy" id="722"/>
    <lineage>
        <taxon>Bacteria</taxon>
        <taxon>Pseudomonadati</taxon>
        <taxon>Pseudomonadota</taxon>
        <taxon>Gammaproteobacteria</taxon>
        <taxon>Pasteurellales</taxon>
        <taxon>Pasteurellaceae</taxon>
        <taxon>Actinobacillus</taxon>
    </lineage>
</organism>
<dbReference type="EMBL" id="UFSB01000001">
    <property type="protein sequence ID" value="SUU35702.1"/>
    <property type="molecule type" value="Genomic_DNA"/>
</dbReference>
<accession>A0A380VC46</accession>